<proteinExistence type="predicted"/>
<protein>
    <submittedName>
        <fullName evidence="3">Uncharacterized protein</fullName>
    </submittedName>
</protein>
<dbReference type="Proteomes" id="UP000887561">
    <property type="component" value="Unplaced"/>
</dbReference>
<evidence type="ECO:0000313" key="3">
    <source>
        <dbReference type="WBParaSite" id="scaffold1177_cov308.g2621"/>
    </source>
</evidence>
<organism evidence="2 3">
    <name type="scientific">Meloidogyne javanica</name>
    <name type="common">Root-knot nematode worm</name>
    <dbReference type="NCBI Taxonomy" id="6303"/>
    <lineage>
        <taxon>Eukaryota</taxon>
        <taxon>Metazoa</taxon>
        <taxon>Ecdysozoa</taxon>
        <taxon>Nematoda</taxon>
        <taxon>Chromadorea</taxon>
        <taxon>Rhabditida</taxon>
        <taxon>Tylenchina</taxon>
        <taxon>Tylenchomorpha</taxon>
        <taxon>Tylenchoidea</taxon>
        <taxon>Meloidogynidae</taxon>
        <taxon>Meloidogyninae</taxon>
        <taxon>Meloidogyne</taxon>
        <taxon>Meloidogyne incognita group</taxon>
    </lineage>
</organism>
<reference evidence="3" key="1">
    <citation type="submission" date="2022-11" db="UniProtKB">
        <authorList>
            <consortium name="WormBaseParasite"/>
        </authorList>
    </citation>
    <scope>IDENTIFICATION</scope>
</reference>
<dbReference type="WBParaSite" id="scaffold1177_cov308.g2621">
    <property type="protein sequence ID" value="scaffold1177_cov308.g2621"/>
    <property type="gene ID" value="scaffold1177_cov308.g2621"/>
</dbReference>
<accession>A0A915LGF0</accession>
<name>A0A915LGF0_MELJA</name>
<sequence>MIVLVYKHHIIQQQQLPQFTPEGPSPNISSPYFNNISQQQLKQFQDSQRKSVGGGTNIYQQQQQQEFQRPTSNFSSSGQPQFVDQQKIQQQISSPSVTSTADLLVPNGVGGNGGQQGNIQQGFPPHFQLPQNGMFDPSNNNNGGILDVNNPANFNLNGNCNSPMFRQSIQMNNNGLPPNVRMALPPNGQQQIVLNNGSEFEAPPFQMIPNNGGPNNPFGRLSFLFTTDLANKAAQCVKQRQVPDLAIWHAHTFADWHLSNPSTSKGF</sequence>
<feature type="compositionally biased region" description="Polar residues" evidence="1">
    <location>
        <begin position="66"/>
        <end position="78"/>
    </location>
</feature>
<keyword evidence="2" id="KW-1185">Reference proteome</keyword>
<dbReference type="AlphaFoldDB" id="A0A915LGF0"/>
<evidence type="ECO:0000313" key="2">
    <source>
        <dbReference type="Proteomes" id="UP000887561"/>
    </source>
</evidence>
<feature type="region of interest" description="Disordered" evidence="1">
    <location>
        <begin position="61"/>
        <end position="81"/>
    </location>
</feature>
<evidence type="ECO:0000256" key="1">
    <source>
        <dbReference type="SAM" id="MobiDB-lite"/>
    </source>
</evidence>